<gene>
    <name evidence="2" type="ORF">BECKFW1821C_GA0114237_100648</name>
</gene>
<dbReference type="Gene3D" id="3.30.450.30">
    <property type="entry name" value="Dynein light chain 2a, cytoplasmic"/>
    <property type="match status" value="1"/>
</dbReference>
<reference evidence="2" key="1">
    <citation type="submission" date="2019-02" db="EMBL/GenBank/DDBJ databases">
        <authorList>
            <person name="Gruber-Vodicka R. H."/>
            <person name="Seah K. B. B."/>
        </authorList>
    </citation>
    <scope>NUCLEOTIDE SEQUENCE</scope>
    <source>
        <strain evidence="2">BECK_BZ131</strain>
    </source>
</reference>
<dbReference type="PANTHER" id="PTHR36222">
    <property type="entry name" value="SERINE PROTEASE INHIBITOR RV3364C"/>
    <property type="match status" value="1"/>
</dbReference>
<dbReference type="PANTHER" id="PTHR36222:SF1">
    <property type="entry name" value="SERINE PROTEASE INHIBITOR RV3364C"/>
    <property type="match status" value="1"/>
</dbReference>
<dbReference type="SMART" id="SM00960">
    <property type="entry name" value="Robl_LC7"/>
    <property type="match status" value="1"/>
</dbReference>
<evidence type="ECO:0000313" key="2">
    <source>
        <dbReference type="EMBL" id="VFJ64795.1"/>
    </source>
</evidence>
<dbReference type="AlphaFoldDB" id="A0A450TCV5"/>
<dbReference type="SUPFAM" id="SSF103196">
    <property type="entry name" value="Roadblock/LC7 domain"/>
    <property type="match status" value="1"/>
</dbReference>
<evidence type="ECO:0000259" key="1">
    <source>
        <dbReference type="SMART" id="SM00960"/>
    </source>
</evidence>
<dbReference type="Pfam" id="PF03259">
    <property type="entry name" value="Robl_LC7"/>
    <property type="match status" value="1"/>
</dbReference>
<name>A0A450TCV5_9GAMM</name>
<dbReference type="InterPro" id="IPR053141">
    <property type="entry name" value="Mycobact_SerProt_Inhib_Rv3364c"/>
</dbReference>
<sequence>MPMNTTPKQGREEMLNNMAQTAMDISKEIRGVAIVDTDGLPLALSIPDQVDEGHLGAMVATLLGAAEQMSTQLMGVPLEQTFVKSETGYVILNAIGETAVIALLATDKVKLGLVFFELKRIISQLKSILAPQ</sequence>
<dbReference type="EMBL" id="CAADFE010000006">
    <property type="protein sequence ID" value="VFJ64795.1"/>
    <property type="molecule type" value="Genomic_DNA"/>
</dbReference>
<accession>A0A450TCV5</accession>
<protein>
    <recommendedName>
        <fullName evidence="1">Roadblock/LAMTOR2 domain-containing protein</fullName>
    </recommendedName>
</protein>
<feature type="domain" description="Roadblock/LAMTOR2" evidence="1">
    <location>
        <begin position="16"/>
        <end position="105"/>
    </location>
</feature>
<dbReference type="InterPro" id="IPR004942">
    <property type="entry name" value="Roadblock/LAMTOR2_dom"/>
</dbReference>
<proteinExistence type="predicted"/>
<organism evidence="2">
    <name type="scientific">Candidatus Kentrum sp. FW</name>
    <dbReference type="NCBI Taxonomy" id="2126338"/>
    <lineage>
        <taxon>Bacteria</taxon>
        <taxon>Pseudomonadati</taxon>
        <taxon>Pseudomonadota</taxon>
        <taxon>Gammaproteobacteria</taxon>
        <taxon>Candidatus Kentrum</taxon>
    </lineage>
</organism>